<reference evidence="3" key="1">
    <citation type="journal article" date="2014" name="Int. J. Syst. Evol. Microbiol.">
        <title>Complete genome sequence of Corynebacterium casei LMG S-19264T (=DSM 44701T), isolated from a smear-ripened cheese.</title>
        <authorList>
            <consortium name="US DOE Joint Genome Institute (JGI-PGF)"/>
            <person name="Walter F."/>
            <person name="Albersmeier A."/>
            <person name="Kalinowski J."/>
            <person name="Ruckert C."/>
        </authorList>
    </citation>
    <scope>NUCLEOTIDE SEQUENCE</scope>
    <source>
        <strain evidence="3">CGMCC 1.10859</strain>
    </source>
</reference>
<organism evidence="3 6">
    <name type="scientific">Allgaiera indica</name>
    <dbReference type="NCBI Taxonomy" id="765699"/>
    <lineage>
        <taxon>Bacteria</taxon>
        <taxon>Pseudomonadati</taxon>
        <taxon>Pseudomonadota</taxon>
        <taxon>Alphaproteobacteria</taxon>
        <taxon>Rhodobacterales</taxon>
        <taxon>Paracoccaceae</taxon>
        <taxon>Allgaiera</taxon>
    </lineage>
</organism>
<dbReference type="PANTHER" id="PTHR33279">
    <property type="entry name" value="SULFUR CARRIER PROTEIN YEDF-RELATED"/>
    <property type="match status" value="1"/>
</dbReference>
<dbReference type="SUPFAM" id="SSF64307">
    <property type="entry name" value="SirA-like"/>
    <property type="match status" value="1"/>
</dbReference>
<dbReference type="EMBL" id="FNOB01000002">
    <property type="protein sequence ID" value="SDW21658.1"/>
    <property type="molecule type" value="Genomic_DNA"/>
</dbReference>
<dbReference type="Proteomes" id="UP000634647">
    <property type="component" value="Unassembled WGS sequence"/>
</dbReference>
<evidence type="ECO:0000313" key="5">
    <source>
        <dbReference type="Proteomes" id="UP000199541"/>
    </source>
</evidence>
<protein>
    <submittedName>
        <fullName evidence="4">tRNA 2-thiouridine synthesizing protein A</fullName>
    </submittedName>
</protein>
<dbReference type="CDD" id="cd00291">
    <property type="entry name" value="SirA_YedF_YeeD"/>
    <property type="match status" value="1"/>
</dbReference>
<dbReference type="Gene3D" id="3.30.110.40">
    <property type="entry name" value="TusA-like domain"/>
    <property type="match status" value="1"/>
</dbReference>
<dbReference type="EMBL" id="BNAB01000002">
    <property type="protein sequence ID" value="GHD99623.1"/>
    <property type="molecule type" value="Genomic_DNA"/>
</dbReference>
<gene>
    <name evidence="3" type="ORF">GCM10008024_07740</name>
    <name evidence="4" type="ORF">SAMN05444006_102102</name>
</gene>
<dbReference type="AlphaFoldDB" id="A0AAN4UP14"/>
<dbReference type="PANTHER" id="PTHR33279:SF6">
    <property type="entry name" value="SULFUR CARRIER PROTEIN YEDF-RELATED"/>
    <property type="match status" value="1"/>
</dbReference>
<sequence length="86" mass="9381">MAEKIGQLDAVGLLCPLPVLRARKRLMSLAPGARLEVRATDPAAREDIPAFCARTGHELLATRHDGVAWVFLIRRRPQGDAGQSPQ</sequence>
<dbReference type="PROSITE" id="PS01148">
    <property type="entry name" value="UPF0033"/>
    <property type="match status" value="1"/>
</dbReference>
<dbReference type="RefSeq" id="WP_035840652.1">
    <property type="nucleotide sequence ID" value="NZ_BNAB01000002.1"/>
</dbReference>
<evidence type="ECO:0000313" key="6">
    <source>
        <dbReference type="Proteomes" id="UP000634647"/>
    </source>
</evidence>
<proteinExistence type="inferred from homology"/>
<dbReference type="InterPro" id="IPR001455">
    <property type="entry name" value="TusA-like"/>
</dbReference>
<comment type="similarity">
    <text evidence="1">Belongs to the sulfur carrier protein TusA family.</text>
</comment>
<accession>A0AAN4UP14</accession>
<dbReference type="InterPro" id="IPR036868">
    <property type="entry name" value="TusA-like_sf"/>
</dbReference>
<evidence type="ECO:0000259" key="2">
    <source>
        <dbReference type="PROSITE" id="PS01148"/>
    </source>
</evidence>
<evidence type="ECO:0000313" key="4">
    <source>
        <dbReference type="EMBL" id="SDW21658.1"/>
    </source>
</evidence>
<evidence type="ECO:0000256" key="1">
    <source>
        <dbReference type="ARBA" id="ARBA00008984"/>
    </source>
</evidence>
<reference evidence="3" key="3">
    <citation type="submission" date="2023-06" db="EMBL/GenBank/DDBJ databases">
        <authorList>
            <person name="Sun Q."/>
            <person name="Zhou Y."/>
        </authorList>
    </citation>
    <scope>NUCLEOTIDE SEQUENCE</scope>
    <source>
        <strain evidence="3">CGMCC 1.10859</strain>
    </source>
</reference>
<dbReference type="Proteomes" id="UP000199541">
    <property type="component" value="Unassembled WGS sequence"/>
</dbReference>
<evidence type="ECO:0000313" key="3">
    <source>
        <dbReference type="EMBL" id="GHD99623.1"/>
    </source>
</evidence>
<comment type="caution">
    <text evidence="3">The sequence shown here is derived from an EMBL/GenBank/DDBJ whole genome shotgun (WGS) entry which is preliminary data.</text>
</comment>
<reference evidence="4 5" key="2">
    <citation type="submission" date="2016-10" db="EMBL/GenBank/DDBJ databases">
        <authorList>
            <person name="Varghese N."/>
            <person name="Submissions S."/>
        </authorList>
    </citation>
    <scope>NUCLEOTIDE SEQUENCE [LARGE SCALE GENOMIC DNA]</scope>
    <source>
        <strain evidence="4 5">DSM 24802</strain>
    </source>
</reference>
<keyword evidence="5" id="KW-1185">Reference proteome</keyword>
<dbReference type="Pfam" id="PF01206">
    <property type="entry name" value="TusA"/>
    <property type="match status" value="1"/>
</dbReference>
<name>A0AAN4UP14_9RHOB</name>
<feature type="domain" description="UPF0033" evidence="2">
    <location>
        <begin position="8"/>
        <end position="32"/>
    </location>
</feature>